<feature type="transmembrane region" description="Helical" evidence="1">
    <location>
        <begin position="187"/>
        <end position="208"/>
    </location>
</feature>
<dbReference type="OrthoDB" id="875405at2"/>
<protein>
    <submittedName>
        <fullName evidence="2">Beta-carotene 15,15'-monooxygenase</fullName>
    </submittedName>
</protein>
<feature type="transmembrane region" description="Helical" evidence="1">
    <location>
        <begin position="9"/>
        <end position="26"/>
    </location>
</feature>
<keyword evidence="1" id="KW-0472">Membrane</keyword>
<dbReference type="GO" id="GO:0004497">
    <property type="term" value="F:monooxygenase activity"/>
    <property type="evidence" value="ECO:0007669"/>
    <property type="project" value="UniProtKB-KW"/>
</dbReference>
<accession>A0A177KZB9</accession>
<organism evidence="2 3">
    <name type="scientific">Domibacillus aminovorans</name>
    <dbReference type="NCBI Taxonomy" id="29332"/>
    <lineage>
        <taxon>Bacteria</taxon>
        <taxon>Bacillati</taxon>
        <taxon>Bacillota</taxon>
        <taxon>Bacilli</taxon>
        <taxon>Bacillales</taxon>
        <taxon>Bacillaceae</taxon>
        <taxon>Domibacillus</taxon>
    </lineage>
</organism>
<keyword evidence="2" id="KW-0560">Oxidoreductase</keyword>
<feature type="transmembrane region" description="Helical" evidence="1">
    <location>
        <begin position="41"/>
        <end position="60"/>
    </location>
</feature>
<feature type="transmembrane region" description="Helical" evidence="1">
    <location>
        <begin position="97"/>
        <end position="121"/>
    </location>
</feature>
<evidence type="ECO:0000256" key="1">
    <source>
        <dbReference type="SAM" id="Phobius"/>
    </source>
</evidence>
<name>A0A177KZB9_9BACI</name>
<keyword evidence="1" id="KW-0812">Transmembrane</keyword>
<keyword evidence="2" id="KW-0503">Monooxygenase</keyword>
<sequence>MNVVKRGKYIWLLMLGFILSSNYMLYHTQIGVNLLPIKTNAVVLGSILDLMIMLPLFLMLYSKKFSIKTAIVLSAAGCILARFLIPNHLLEPFVAITWIGIAVEAALIIFELMLIITFVRYMPKIIQKVKLSTLPVVFSFPKAIDEYVKNNPIIHMICSESLMFYYAFFSWKKTPPTGITLYKNSSYIAFQIMMIHAIVIETLGIHWWLHDKSIIISIILLVLNIYSVVYFLADIQAIRLNPMYINERSMYLSLGLLKRVEIEFNDIECVIEDSMILENKLSKDTIDFIVRDFAKVYPDMILKMKKPVKAILFMGIQKEYSYVAIKSDNPTQLKEIILNKIENRHIEF</sequence>
<evidence type="ECO:0000313" key="2">
    <source>
        <dbReference type="EMBL" id="OAH58710.1"/>
    </source>
</evidence>
<feature type="transmembrane region" description="Helical" evidence="1">
    <location>
        <begin position="67"/>
        <end position="85"/>
    </location>
</feature>
<dbReference type="EMBL" id="LQWZ01000007">
    <property type="protein sequence ID" value="OAH58710.1"/>
    <property type="molecule type" value="Genomic_DNA"/>
</dbReference>
<gene>
    <name evidence="2" type="ORF">AWH48_17120</name>
</gene>
<dbReference type="RefSeq" id="WP_063974545.1">
    <property type="nucleotide sequence ID" value="NZ_LQWZ01000007.1"/>
</dbReference>
<proteinExistence type="predicted"/>
<feature type="transmembrane region" description="Helical" evidence="1">
    <location>
        <begin position="214"/>
        <end position="233"/>
    </location>
</feature>
<reference evidence="2 3" key="1">
    <citation type="submission" date="2016-01" db="EMBL/GenBank/DDBJ databases">
        <title>Investigation of taxonomic status of Bacillus aminovorans.</title>
        <authorList>
            <person name="Verma A."/>
            <person name="Pal Y."/>
            <person name="Krishnamurthi S."/>
        </authorList>
    </citation>
    <scope>NUCLEOTIDE SEQUENCE [LARGE SCALE GENOMIC DNA]</scope>
    <source>
        <strain evidence="2 3">DSM 4337</strain>
    </source>
</reference>
<evidence type="ECO:0000313" key="3">
    <source>
        <dbReference type="Proteomes" id="UP000077271"/>
    </source>
</evidence>
<dbReference type="Proteomes" id="UP000077271">
    <property type="component" value="Unassembled WGS sequence"/>
</dbReference>
<dbReference type="AlphaFoldDB" id="A0A177KZB9"/>
<comment type="caution">
    <text evidence="2">The sequence shown here is derived from an EMBL/GenBank/DDBJ whole genome shotgun (WGS) entry which is preliminary data.</text>
</comment>
<keyword evidence="1" id="KW-1133">Transmembrane helix</keyword>